<sequence length="105" mass="11197">IKSSPSFITPSSAVVIKQEGVREEPGSGRRSRSETNADAESELGASHYCVERTRAGVNLVYLSSNPSEALVPGTLAKRQAVRIRRRVCSCSASGFSALMKLPCKG</sequence>
<dbReference type="EMBL" id="CAAALY010041493">
    <property type="protein sequence ID" value="VEL19421.1"/>
    <property type="molecule type" value="Genomic_DNA"/>
</dbReference>
<evidence type="ECO:0000313" key="3">
    <source>
        <dbReference type="Proteomes" id="UP000784294"/>
    </source>
</evidence>
<protein>
    <submittedName>
        <fullName evidence="2">Uncharacterized protein</fullName>
    </submittedName>
</protein>
<dbReference type="AlphaFoldDB" id="A0A448WSV4"/>
<gene>
    <name evidence="2" type="ORF">PXEA_LOCUS12861</name>
</gene>
<dbReference type="Proteomes" id="UP000784294">
    <property type="component" value="Unassembled WGS sequence"/>
</dbReference>
<accession>A0A448WSV4</accession>
<feature type="region of interest" description="Disordered" evidence="1">
    <location>
        <begin position="18"/>
        <end position="41"/>
    </location>
</feature>
<organism evidence="2 3">
    <name type="scientific">Protopolystoma xenopodis</name>
    <dbReference type="NCBI Taxonomy" id="117903"/>
    <lineage>
        <taxon>Eukaryota</taxon>
        <taxon>Metazoa</taxon>
        <taxon>Spiralia</taxon>
        <taxon>Lophotrochozoa</taxon>
        <taxon>Platyhelminthes</taxon>
        <taxon>Monogenea</taxon>
        <taxon>Polyopisthocotylea</taxon>
        <taxon>Polystomatidea</taxon>
        <taxon>Polystomatidae</taxon>
        <taxon>Protopolystoma</taxon>
    </lineage>
</organism>
<evidence type="ECO:0000256" key="1">
    <source>
        <dbReference type="SAM" id="MobiDB-lite"/>
    </source>
</evidence>
<evidence type="ECO:0000313" key="2">
    <source>
        <dbReference type="EMBL" id="VEL19421.1"/>
    </source>
</evidence>
<feature type="compositionally biased region" description="Basic and acidic residues" evidence="1">
    <location>
        <begin position="19"/>
        <end position="35"/>
    </location>
</feature>
<name>A0A448WSV4_9PLAT</name>
<comment type="caution">
    <text evidence="2">The sequence shown here is derived from an EMBL/GenBank/DDBJ whole genome shotgun (WGS) entry which is preliminary data.</text>
</comment>
<keyword evidence="3" id="KW-1185">Reference proteome</keyword>
<proteinExistence type="predicted"/>
<reference evidence="2" key="1">
    <citation type="submission" date="2018-11" db="EMBL/GenBank/DDBJ databases">
        <authorList>
            <consortium name="Pathogen Informatics"/>
        </authorList>
    </citation>
    <scope>NUCLEOTIDE SEQUENCE</scope>
</reference>
<feature type="non-terminal residue" evidence="2">
    <location>
        <position position="1"/>
    </location>
</feature>